<dbReference type="Proteomes" id="UP000077266">
    <property type="component" value="Unassembled WGS sequence"/>
</dbReference>
<gene>
    <name evidence="1" type="ORF">EXIGLDRAFT_766301</name>
</gene>
<reference evidence="1 2" key="1">
    <citation type="journal article" date="2016" name="Mol. Biol. Evol.">
        <title>Comparative Genomics of Early-Diverging Mushroom-Forming Fungi Provides Insights into the Origins of Lignocellulose Decay Capabilities.</title>
        <authorList>
            <person name="Nagy L.G."/>
            <person name="Riley R."/>
            <person name="Tritt A."/>
            <person name="Adam C."/>
            <person name="Daum C."/>
            <person name="Floudas D."/>
            <person name="Sun H."/>
            <person name="Yadav J.S."/>
            <person name="Pangilinan J."/>
            <person name="Larsson K.H."/>
            <person name="Matsuura K."/>
            <person name="Barry K."/>
            <person name="Labutti K."/>
            <person name="Kuo R."/>
            <person name="Ohm R.A."/>
            <person name="Bhattacharya S.S."/>
            <person name="Shirouzu T."/>
            <person name="Yoshinaga Y."/>
            <person name="Martin F.M."/>
            <person name="Grigoriev I.V."/>
            <person name="Hibbett D.S."/>
        </authorList>
    </citation>
    <scope>NUCLEOTIDE SEQUENCE [LARGE SCALE GENOMIC DNA]</scope>
    <source>
        <strain evidence="1 2">HHB12029</strain>
    </source>
</reference>
<evidence type="ECO:0000313" key="1">
    <source>
        <dbReference type="EMBL" id="KZV95388.1"/>
    </source>
</evidence>
<name>A0A165JVF9_EXIGL</name>
<proteinExistence type="predicted"/>
<evidence type="ECO:0000313" key="2">
    <source>
        <dbReference type="Proteomes" id="UP000077266"/>
    </source>
</evidence>
<organism evidence="1 2">
    <name type="scientific">Exidia glandulosa HHB12029</name>
    <dbReference type="NCBI Taxonomy" id="1314781"/>
    <lineage>
        <taxon>Eukaryota</taxon>
        <taxon>Fungi</taxon>
        <taxon>Dikarya</taxon>
        <taxon>Basidiomycota</taxon>
        <taxon>Agaricomycotina</taxon>
        <taxon>Agaricomycetes</taxon>
        <taxon>Auriculariales</taxon>
        <taxon>Exidiaceae</taxon>
        <taxon>Exidia</taxon>
    </lineage>
</organism>
<accession>A0A165JVF9</accession>
<dbReference type="AlphaFoldDB" id="A0A165JVF9"/>
<keyword evidence="2" id="KW-1185">Reference proteome</keyword>
<sequence>MPDRSPTTSLCVLSPILMVFCDFHPRFNGIDTPRHTFLTILRLSHTIPRRPRLPRGTHLPTDCEAQDIPFEITCEVLNFAPSYTEAVDPESRGSIRGSCQPPSTCRLPPYPDGRCYAPWSNRCRSLSPHINILVRVAGPAIPGRTCHIIPRTSRLSQQNGLRG</sequence>
<dbReference type="InParanoid" id="A0A165JVF9"/>
<protein>
    <submittedName>
        <fullName evidence="1">Uncharacterized protein</fullName>
    </submittedName>
</protein>
<dbReference type="EMBL" id="KV425958">
    <property type="protein sequence ID" value="KZV95388.1"/>
    <property type="molecule type" value="Genomic_DNA"/>
</dbReference>